<name>A0A1G5XZN0_9HYPH</name>
<evidence type="ECO:0000313" key="1">
    <source>
        <dbReference type="EMBL" id="SDA75095.1"/>
    </source>
</evidence>
<proteinExistence type="predicted"/>
<sequence length="54" mass="6248">MGFFTEMFARPRPQEHLRYRAALALLHSMSNADRADIGIKPADFPRIAREMSTR</sequence>
<protein>
    <recommendedName>
        <fullName evidence="3">DUF1127 domain-containing protein</fullName>
    </recommendedName>
</protein>
<organism evidence="1 2">
    <name type="scientific">Mesorhizobium qingshengii</name>
    <dbReference type="NCBI Taxonomy" id="1165689"/>
    <lineage>
        <taxon>Bacteria</taxon>
        <taxon>Pseudomonadati</taxon>
        <taxon>Pseudomonadota</taxon>
        <taxon>Alphaproteobacteria</taxon>
        <taxon>Hyphomicrobiales</taxon>
        <taxon>Phyllobacteriaceae</taxon>
        <taxon>Mesorhizobium</taxon>
    </lineage>
</organism>
<gene>
    <name evidence="1" type="ORF">SAMN02927914_02703</name>
</gene>
<evidence type="ECO:0000313" key="2">
    <source>
        <dbReference type="Proteomes" id="UP000198588"/>
    </source>
</evidence>
<dbReference type="Proteomes" id="UP000198588">
    <property type="component" value="Unassembled WGS sequence"/>
</dbReference>
<reference evidence="1 2" key="1">
    <citation type="submission" date="2016-10" db="EMBL/GenBank/DDBJ databases">
        <authorList>
            <person name="de Groot N.N."/>
        </authorList>
    </citation>
    <scope>NUCLEOTIDE SEQUENCE [LARGE SCALE GENOMIC DNA]</scope>
    <source>
        <strain evidence="1 2">CGMCC 1.12097</strain>
    </source>
</reference>
<dbReference type="RefSeq" id="WP_091578318.1">
    <property type="nucleotide sequence ID" value="NZ_FMXM01000007.1"/>
</dbReference>
<accession>A0A1G5XZN0</accession>
<evidence type="ECO:0008006" key="3">
    <source>
        <dbReference type="Google" id="ProtNLM"/>
    </source>
</evidence>
<dbReference type="AlphaFoldDB" id="A0A1G5XZN0"/>
<dbReference type="EMBL" id="FMXM01000007">
    <property type="protein sequence ID" value="SDA75095.1"/>
    <property type="molecule type" value="Genomic_DNA"/>
</dbReference>